<evidence type="ECO:0000313" key="5">
    <source>
        <dbReference type="Proteomes" id="UP000233551"/>
    </source>
</evidence>
<feature type="coiled-coil region" evidence="1">
    <location>
        <begin position="306"/>
        <end position="340"/>
    </location>
</feature>
<keyword evidence="1" id="KW-0175">Coiled coil</keyword>
<evidence type="ECO:0000256" key="2">
    <source>
        <dbReference type="SAM" id="MobiDB-lite"/>
    </source>
</evidence>
<feature type="domain" description="DUF7745" evidence="3">
    <location>
        <begin position="26"/>
        <end position="215"/>
    </location>
</feature>
<dbReference type="AlphaFoldDB" id="A0A2I0LDW4"/>
<proteinExistence type="predicted"/>
<comment type="caution">
    <text evidence="4">The sequence shown here is derived from an EMBL/GenBank/DDBJ whole genome shotgun (WGS) entry which is preliminary data.</text>
</comment>
<gene>
    <name evidence="4" type="ORF">CRG98_000720</name>
</gene>
<accession>A0A2I0LDW4</accession>
<evidence type="ECO:0000259" key="3">
    <source>
        <dbReference type="Pfam" id="PF24924"/>
    </source>
</evidence>
<protein>
    <recommendedName>
        <fullName evidence="3">DUF7745 domain-containing protein</fullName>
    </recommendedName>
</protein>
<name>A0A2I0LDW4_PUNGR</name>
<sequence length="342" mass="39002">MALIQRPTPTTQDIFVPNPFAVIRSQLSTLLGIPVQEVHQELHQGWDHGVKIAWLSDWTLLRALTPSTGSYQRDACHGFLLLIFGTLLFPYSPNLIDGAIAQVVLQAVGGHSYVEALLAETVRSLDYVREVRRDRMRGSLHLLQVWLLAHIRPFCSSHPFSYIADERSLIERLVPVFPPPKRSFSEWRHFWRKLTPARFLWVTRWNPGGPMITGCPGIRLYFPEHPTDEEQTLSATSAYVAQFYSQGPTSPQRFHTAPMPRAAPTSAPEAESSTQAAMRAELHSIREERDRLRWELVDSRTEVADYRELQTELTRARARIATLDREMACLSATLDRARARAR</sequence>
<dbReference type="InterPro" id="IPR056647">
    <property type="entry name" value="DUF7745"/>
</dbReference>
<keyword evidence="5" id="KW-1185">Reference proteome</keyword>
<dbReference type="EMBL" id="PGOL01000032">
    <property type="protein sequence ID" value="PKI78859.1"/>
    <property type="molecule type" value="Genomic_DNA"/>
</dbReference>
<dbReference type="Pfam" id="PF24924">
    <property type="entry name" value="DUF7745"/>
    <property type="match status" value="1"/>
</dbReference>
<evidence type="ECO:0000313" key="4">
    <source>
        <dbReference type="EMBL" id="PKI78859.1"/>
    </source>
</evidence>
<organism evidence="4 5">
    <name type="scientific">Punica granatum</name>
    <name type="common">Pomegranate</name>
    <dbReference type="NCBI Taxonomy" id="22663"/>
    <lineage>
        <taxon>Eukaryota</taxon>
        <taxon>Viridiplantae</taxon>
        <taxon>Streptophyta</taxon>
        <taxon>Embryophyta</taxon>
        <taxon>Tracheophyta</taxon>
        <taxon>Spermatophyta</taxon>
        <taxon>Magnoliopsida</taxon>
        <taxon>eudicotyledons</taxon>
        <taxon>Gunneridae</taxon>
        <taxon>Pentapetalae</taxon>
        <taxon>rosids</taxon>
        <taxon>malvids</taxon>
        <taxon>Myrtales</taxon>
        <taxon>Lythraceae</taxon>
        <taxon>Punica</taxon>
    </lineage>
</organism>
<reference evidence="4 5" key="1">
    <citation type="submission" date="2017-11" db="EMBL/GenBank/DDBJ databases">
        <title>De-novo sequencing of pomegranate (Punica granatum L.) genome.</title>
        <authorList>
            <person name="Akparov Z."/>
            <person name="Amiraslanov A."/>
            <person name="Hajiyeva S."/>
            <person name="Abbasov M."/>
            <person name="Kaur K."/>
            <person name="Hamwieh A."/>
            <person name="Solovyev V."/>
            <person name="Salamov A."/>
            <person name="Braich B."/>
            <person name="Kosarev P."/>
            <person name="Mahmoud A."/>
            <person name="Hajiyev E."/>
            <person name="Babayeva S."/>
            <person name="Izzatullayeva V."/>
            <person name="Mammadov A."/>
            <person name="Mammadov A."/>
            <person name="Sharifova S."/>
            <person name="Ojaghi J."/>
            <person name="Eynullazada K."/>
            <person name="Bayramov B."/>
            <person name="Abdulazimova A."/>
            <person name="Shahmuradov I."/>
        </authorList>
    </citation>
    <scope>NUCLEOTIDE SEQUENCE [LARGE SCALE GENOMIC DNA]</scope>
    <source>
        <strain evidence="5">cv. AG2017</strain>
        <tissue evidence="4">Leaf</tissue>
    </source>
</reference>
<feature type="region of interest" description="Disordered" evidence="2">
    <location>
        <begin position="249"/>
        <end position="280"/>
    </location>
</feature>
<dbReference type="Proteomes" id="UP000233551">
    <property type="component" value="Unassembled WGS sequence"/>
</dbReference>
<feature type="compositionally biased region" description="Low complexity" evidence="2">
    <location>
        <begin position="262"/>
        <end position="274"/>
    </location>
</feature>
<evidence type="ECO:0000256" key="1">
    <source>
        <dbReference type="SAM" id="Coils"/>
    </source>
</evidence>